<dbReference type="RefSeq" id="WP_186841931.1">
    <property type="nucleotide sequence ID" value="NZ_WJBC01000006.1"/>
</dbReference>
<gene>
    <name evidence="2" type="ORF">GH808_06295</name>
</gene>
<dbReference type="InterPro" id="IPR004843">
    <property type="entry name" value="Calcineurin-like_PHP"/>
</dbReference>
<keyword evidence="3" id="KW-1185">Reference proteome</keyword>
<dbReference type="InterPro" id="IPR006186">
    <property type="entry name" value="Ser/Thr-sp_prot-phosphatase"/>
</dbReference>
<comment type="caution">
    <text evidence="2">The sequence shown here is derived from an EMBL/GenBank/DDBJ whole genome shotgun (WGS) entry which is preliminary data.</text>
</comment>
<protein>
    <submittedName>
        <fullName evidence="2">Serine/threonine protein phosphatase</fullName>
    </submittedName>
</protein>
<evidence type="ECO:0000313" key="3">
    <source>
        <dbReference type="Proteomes" id="UP000603234"/>
    </source>
</evidence>
<accession>A0ABR6WV03</accession>
<dbReference type="EMBL" id="WJBC01000006">
    <property type="protein sequence ID" value="MBC3804046.1"/>
    <property type="molecule type" value="Genomic_DNA"/>
</dbReference>
<evidence type="ECO:0000313" key="2">
    <source>
        <dbReference type="EMBL" id="MBC3804046.1"/>
    </source>
</evidence>
<dbReference type="Pfam" id="PF00149">
    <property type="entry name" value="Metallophos"/>
    <property type="match status" value="1"/>
</dbReference>
<dbReference type="InterPro" id="IPR029052">
    <property type="entry name" value="Metallo-depent_PP-like"/>
</dbReference>
<dbReference type="Gene3D" id="3.60.21.10">
    <property type="match status" value="1"/>
</dbReference>
<sequence length="265" mass="31136">MAYIFAMSDIHGCLEALNENLQLIDLNDLQNKLILCGDFIDYGKKSCETIHHVRQLTKQYPDQVIALRGNHEQMFLDFLSCSKKDVWNFEWLSADRDFDTVRSFISDDLFKRISAIAIMSKDAFAAFMKIAELFKQYIQENHCELIQWLKALPYYYEMETQIFVHAGIDEEAEEYWMHGTSPEYFTSKYPATFGTFYKDIIAGHISTSSLKKKRDFHDVFWDGKSHYFLDGSTAETGMLPLLRYDTKTKEYHHNKNGRFQKILVF</sequence>
<dbReference type="Proteomes" id="UP000603234">
    <property type="component" value="Unassembled WGS sequence"/>
</dbReference>
<proteinExistence type="predicted"/>
<reference evidence="2 3" key="1">
    <citation type="journal article" date="2020" name="mSystems">
        <title>Defining Genomic and Predicted Metabolic Features of the Acetobacterium Genus.</title>
        <authorList>
            <person name="Ross D.E."/>
            <person name="Marshall C.W."/>
            <person name="Gulliver D."/>
            <person name="May H.D."/>
            <person name="Norman R.S."/>
        </authorList>
    </citation>
    <scope>NUCLEOTIDE SEQUENCE [LARGE SCALE GENOMIC DNA]</scope>
    <source>
        <strain evidence="2 3">DSM 8238</strain>
    </source>
</reference>
<dbReference type="PROSITE" id="PS00125">
    <property type="entry name" value="SER_THR_PHOSPHATASE"/>
    <property type="match status" value="1"/>
</dbReference>
<name>A0ABR6WV03_9FIRM</name>
<dbReference type="PANTHER" id="PTHR42850">
    <property type="entry name" value="METALLOPHOSPHOESTERASE"/>
    <property type="match status" value="1"/>
</dbReference>
<feature type="domain" description="Serine/threonine specific protein phosphatases" evidence="1">
    <location>
        <begin position="67"/>
        <end position="72"/>
    </location>
</feature>
<dbReference type="PANTHER" id="PTHR42850:SF4">
    <property type="entry name" value="ZINC-DEPENDENT ENDOPOLYPHOSPHATASE"/>
    <property type="match status" value="1"/>
</dbReference>
<evidence type="ECO:0000259" key="1">
    <source>
        <dbReference type="PROSITE" id="PS00125"/>
    </source>
</evidence>
<organism evidence="2 3">
    <name type="scientific">Acetobacterium fimetarium</name>
    <dbReference type="NCBI Taxonomy" id="52691"/>
    <lineage>
        <taxon>Bacteria</taxon>
        <taxon>Bacillati</taxon>
        <taxon>Bacillota</taxon>
        <taxon>Clostridia</taxon>
        <taxon>Eubacteriales</taxon>
        <taxon>Eubacteriaceae</taxon>
        <taxon>Acetobacterium</taxon>
    </lineage>
</organism>
<dbReference type="InterPro" id="IPR050126">
    <property type="entry name" value="Ap4A_hydrolase"/>
</dbReference>
<dbReference type="SUPFAM" id="SSF56300">
    <property type="entry name" value="Metallo-dependent phosphatases"/>
    <property type="match status" value="1"/>
</dbReference>